<name>A0A2S7U2P2_9BACT</name>
<sequence>MALICLAIISLANVEKRHSKQWFHQQQARANARMALGIALGELQKYAGPDQRITANASILDADPSTPEIDDVQNPHLLGVWRNTTDSGLHLVGKDVDDSTTALTYSARDRYVDLRFSNDLYKNNQWRDELRLIWLASFRGDNSQAHQFQLTDENSITLVGKGTLGSEFAENDPAKFNREKLAVQKIALNLNSGSGAYAWAVIDNSQKATITKPPKHLPSQTQLAASQRSNLTGYSTTKHSKNGVHREFDSLENGLQSKESAVLSYASAALFSDDSKATAKSLASHFNHFTDDSSGLFTDPILGGIKKDLTPLLFGHPAQPSLSFKPPSASTADFPFESSYPIIPGTRHLTHGPNFDALRYWGQLKYSLGLQKGTIVVDTSAPPSSLRKRPAQYWRGEQNDGYTFKSTHWHRDYPKLQPVMTDARFHFYFSLTNNSKENRIRTNLIPRVCLWNPYNVELESPEMLVLMPNFFWSGGNFHFQLSSSDGAFEDERARLIKKFPEEESLLAWDGKLRFQCGASDTDNKDSTPGLFPHSRYLAFVIEKTKFPAGSCLVFSPKIQNGVSSGGVFIQKYSSDDISQNRLSAEEPQGGSHFYHETQRSPFYQYDFFPEVGKKTKRTKSITDYFLDEIRLEEVIHYEPWVVAADNFDFILKASNSANNVSAEEIAASSKHPTLQFINGGSGGARTYPFYFYSSSFGNSSKASGQQFGKLQSFKDNPYKDAPSLHQIGSKLLWFDEEYTEGNNPPLRQKFWSNASHVAYNPTTIANWNVRPQICTRSPASICSNSWHSRSSGAWITQLSPHSPQSTYDQATLNKNDQYAKFPLLAAADAPGTDSAALFDLPDSVYGALSIGKLRHAHLSPYSWHPSYLISSSLPDLHAPLGATAHPLAAEHKRPSSIENQWDLLIGSSHTKAFNYGPRGFPPKSNGLLHIGDQAESVTINQQNIDTREEMLAYDIVFETNQNIWDSYFISGLQLDTTGKAFVANALDQPNLLNSRFQFNTDTKELQNSLGNLLTSSEGMNLAFWNAGYMLKNRSAFNINSTSVPAWSAFLSGIRGIKRSLRDGSVSGGSNLSVFSRLSEPVNTSLTGSANPDHAGGWFGGRSLDDSEVSSLATAIVQEVKNRGPFISLADMVNRRLMPEGESGPKPESLRGTIEAAIITTGLNDNFNTGPWLAATNSENDNNKLEFRHDYPDRATPSKVWGAPGYLTQGDILESLAPAMTVRGDTFTIRCYGESLEGTKIKATAYIEAVVVRTPNYIDDAPLNSTPNQNNLATDPAIKLNFASGSVNEGSLTDLNNKYGRKFKVKSFRWLSSSEI</sequence>
<evidence type="ECO:0000313" key="2">
    <source>
        <dbReference type="Proteomes" id="UP000239907"/>
    </source>
</evidence>
<protein>
    <submittedName>
        <fullName evidence="1">Uncharacterized protein</fullName>
    </submittedName>
</protein>
<gene>
    <name evidence="1" type="ORF">BSZ32_12600</name>
</gene>
<proteinExistence type="predicted"/>
<organism evidence="1 2">
    <name type="scientific">Rubritalea profundi</name>
    <dbReference type="NCBI Taxonomy" id="1658618"/>
    <lineage>
        <taxon>Bacteria</taxon>
        <taxon>Pseudomonadati</taxon>
        <taxon>Verrucomicrobiota</taxon>
        <taxon>Verrucomicrobiia</taxon>
        <taxon>Verrucomicrobiales</taxon>
        <taxon>Rubritaleaceae</taxon>
        <taxon>Rubritalea</taxon>
    </lineage>
</organism>
<dbReference type="Proteomes" id="UP000239907">
    <property type="component" value="Unassembled WGS sequence"/>
</dbReference>
<keyword evidence="2" id="KW-1185">Reference proteome</keyword>
<evidence type="ECO:0000313" key="1">
    <source>
        <dbReference type="EMBL" id="PQJ29248.1"/>
    </source>
</evidence>
<accession>A0A2S7U2P2</accession>
<reference evidence="1 2" key="1">
    <citation type="submission" date="2016-12" db="EMBL/GenBank/DDBJ databases">
        <title>Study of bacterial adaptation to deep sea.</title>
        <authorList>
            <person name="Song J."/>
            <person name="Yoshizawa S."/>
            <person name="Kogure K."/>
        </authorList>
    </citation>
    <scope>NUCLEOTIDE SEQUENCE [LARGE SCALE GENOMIC DNA]</scope>
    <source>
        <strain evidence="1 2">SAORIC-165</strain>
    </source>
</reference>
<dbReference type="EMBL" id="MQWA01000001">
    <property type="protein sequence ID" value="PQJ29248.1"/>
    <property type="molecule type" value="Genomic_DNA"/>
</dbReference>
<dbReference type="OrthoDB" id="184187at2"/>
<comment type="caution">
    <text evidence="1">The sequence shown here is derived from an EMBL/GenBank/DDBJ whole genome shotgun (WGS) entry which is preliminary data.</text>
</comment>